<dbReference type="AlphaFoldDB" id="A0A0F9B1V0"/>
<accession>A0A0F9B1V0</accession>
<comment type="caution">
    <text evidence="1">The sequence shown here is derived from an EMBL/GenBank/DDBJ whole genome shotgun (WGS) entry which is preliminary data.</text>
</comment>
<evidence type="ECO:0000313" key="1">
    <source>
        <dbReference type="EMBL" id="KKL15640.1"/>
    </source>
</evidence>
<organism evidence="1">
    <name type="scientific">marine sediment metagenome</name>
    <dbReference type="NCBI Taxonomy" id="412755"/>
    <lineage>
        <taxon>unclassified sequences</taxon>
        <taxon>metagenomes</taxon>
        <taxon>ecological metagenomes</taxon>
    </lineage>
</organism>
<gene>
    <name evidence="1" type="ORF">LCGC14_2503550</name>
</gene>
<dbReference type="EMBL" id="LAZR01039985">
    <property type="protein sequence ID" value="KKL15640.1"/>
    <property type="molecule type" value="Genomic_DNA"/>
</dbReference>
<protein>
    <submittedName>
        <fullName evidence="1">Uncharacterized protein</fullName>
    </submittedName>
</protein>
<proteinExistence type="predicted"/>
<sequence>MAHGYWPDHTPGSAVGPCVEPCSHQDCANKRGPEPPCKQCGQTMKAGEPYFREDDGEPLHARHAWDN</sequence>
<reference evidence="1" key="1">
    <citation type="journal article" date="2015" name="Nature">
        <title>Complex archaea that bridge the gap between prokaryotes and eukaryotes.</title>
        <authorList>
            <person name="Spang A."/>
            <person name="Saw J.H."/>
            <person name="Jorgensen S.L."/>
            <person name="Zaremba-Niedzwiedzka K."/>
            <person name="Martijn J."/>
            <person name="Lind A.E."/>
            <person name="van Eijk R."/>
            <person name="Schleper C."/>
            <person name="Guy L."/>
            <person name="Ettema T.J."/>
        </authorList>
    </citation>
    <scope>NUCLEOTIDE SEQUENCE</scope>
</reference>
<name>A0A0F9B1V0_9ZZZZ</name>